<gene>
    <name evidence="2" type="ORF">DWB61_11400</name>
</gene>
<reference evidence="2 3" key="1">
    <citation type="submission" date="2018-07" db="EMBL/GenBank/DDBJ databases">
        <title>Draft genome sequence of Ancylomarina sp. M1P.</title>
        <authorList>
            <person name="Yadav S."/>
            <person name="Villanueva L."/>
            <person name="Damste J.S.S."/>
        </authorList>
    </citation>
    <scope>NUCLEOTIDE SEQUENCE [LARGE SCALE GENOMIC DNA]</scope>
    <source>
        <strain evidence="2 3">M1P</strain>
    </source>
</reference>
<dbReference type="Proteomes" id="UP000285794">
    <property type="component" value="Unassembled WGS sequence"/>
</dbReference>
<accession>A0A425Y020</accession>
<dbReference type="InterPro" id="IPR036457">
    <property type="entry name" value="PPM-type-like_dom_sf"/>
</dbReference>
<evidence type="ECO:0000259" key="1">
    <source>
        <dbReference type="SMART" id="SM00331"/>
    </source>
</evidence>
<dbReference type="AlphaFoldDB" id="A0A425Y020"/>
<sequence length="394" mass="44022">MQSDYYIEVECLQKNPGKQVICGDVFMSEKIKEEGRTLLVLSDGLGSGVKANVLATLTASMVLNYMRVNKDIRKAAEVIMQTLPICSKRKASYSTFTIVDIECDGETRIIRYDSPECLVLRGLELFQPKCEALSIEGANNLGKILYSYRFKAEKEDRIVFCSDGVTNSGMGTKRFPFGWGIENLNEFIRGMIRRQPYLSAKQLGRAVVDRAAANYGDVPKDDTSCAVVYLREPRDLLLCTGPPYSKSKDAQLARQVSEFKGKKIACGGTTACILSREFAEELKISMTITDPELPPISFLKGVDLLTEGILTLGKVQRILKDYNQNTVLRQGPADQIVKLLLESDRIEIINGTKINEAHQDPNLPVELEIRRTVVKNIAALLEEKFLKDVDLSYI</sequence>
<protein>
    <submittedName>
        <fullName evidence="2">Stage II sporulation protein E</fullName>
    </submittedName>
</protein>
<feature type="domain" description="PPM-type phosphatase" evidence="1">
    <location>
        <begin position="4"/>
        <end position="230"/>
    </location>
</feature>
<dbReference type="SUPFAM" id="SSF81606">
    <property type="entry name" value="PP2C-like"/>
    <property type="match status" value="1"/>
</dbReference>
<dbReference type="RefSeq" id="WP_125031017.1">
    <property type="nucleotide sequence ID" value="NZ_JAPXVP010000009.1"/>
</dbReference>
<organism evidence="2 3">
    <name type="scientific">Ancylomarina euxinus</name>
    <dbReference type="NCBI Taxonomy" id="2283627"/>
    <lineage>
        <taxon>Bacteria</taxon>
        <taxon>Pseudomonadati</taxon>
        <taxon>Bacteroidota</taxon>
        <taxon>Bacteroidia</taxon>
        <taxon>Marinilabiliales</taxon>
        <taxon>Marinifilaceae</taxon>
        <taxon>Ancylomarina</taxon>
    </lineage>
</organism>
<dbReference type="EMBL" id="QQWG01000010">
    <property type="protein sequence ID" value="RRG21018.1"/>
    <property type="molecule type" value="Genomic_DNA"/>
</dbReference>
<evidence type="ECO:0000313" key="3">
    <source>
        <dbReference type="Proteomes" id="UP000285794"/>
    </source>
</evidence>
<dbReference type="Gene3D" id="3.60.40.10">
    <property type="entry name" value="PPM-type phosphatase domain"/>
    <property type="match status" value="1"/>
</dbReference>
<comment type="caution">
    <text evidence="2">The sequence shown here is derived from an EMBL/GenBank/DDBJ whole genome shotgun (WGS) entry which is preliminary data.</text>
</comment>
<dbReference type="InterPro" id="IPR001932">
    <property type="entry name" value="PPM-type_phosphatase-like_dom"/>
</dbReference>
<proteinExistence type="predicted"/>
<dbReference type="Pfam" id="PF07228">
    <property type="entry name" value="SpoIIE"/>
    <property type="match status" value="1"/>
</dbReference>
<keyword evidence="3" id="KW-1185">Reference proteome</keyword>
<dbReference type="OrthoDB" id="1090916at2"/>
<evidence type="ECO:0000313" key="2">
    <source>
        <dbReference type="EMBL" id="RRG21018.1"/>
    </source>
</evidence>
<dbReference type="SMART" id="SM00331">
    <property type="entry name" value="PP2C_SIG"/>
    <property type="match status" value="1"/>
</dbReference>
<name>A0A425Y020_9BACT</name>